<comment type="caution">
    <text evidence="4">The sequence shown here is derived from an EMBL/GenBank/DDBJ whole genome shotgun (WGS) entry which is preliminary data.</text>
</comment>
<dbReference type="CDD" id="cd03392">
    <property type="entry name" value="PAP2_like_2"/>
    <property type="match status" value="1"/>
</dbReference>
<feature type="transmembrane region" description="Helical" evidence="2">
    <location>
        <begin position="74"/>
        <end position="97"/>
    </location>
</feature>
<dbReference type="InterPro" id="IPR036938">
    <property type="entry name" value="PAP2/HPO_sf"/>
</dbReference>
<feature type="transmembrane region" description="Helical" evidence="2">
    <location>
        <begin position="252"/>
        <end position="270"/>
    </location>
</feature>
<dbReference type="Pfam" id="PF01569">
    <property type="entry name" value="PAP2"/>
    <property type="match status" value="1"/>
</dbReference>
<dbReference type="AlphaFoldDB" id="A0A5N8W7B9"/>
<accession>A0A5N8W7B9</accession>
<dbReference type="Gene3D" id="1.20.144.10">
    <property type="entry name" value="Phosphatidic acid phosphatase type 2/haloperoxidase"/>
    <property type="match status" value="1"/>
</dbReference>
<gene>
    <name evidence="4" type="ORF">FNH04_26665</name>
</gene>
<name>A0A5N8W7B9_9ACTN</name>
<keyword evidence="2" id="KW-1133">Transmembrane helix</keyword>
<feature type="region of interest" description="Disordered" evidence="1">
    <location>
        <begin position="1"/>
        <end position="67"/>
    </location>
</feature>
<evidence type="ECO:0000256" key="2">
    <source>
        <dbReference type="SAM" id="Phobius"/>
    </source>
</evidence>
<dbReference type="Proteomes" id="UP000326979">
    <property type="component" value="Unassembled WGS sequence"/>
</dbReference>
<feature type="domain" description="Phosphatidic acid phosphatase type 2/haloperoxidase" evidence="3">
    <location>
        <begin position="165"/>
        <end position="272"/>
    </location>
</feature>
<feature type="transmembrane region" description="Helical" evidence="2">
    <location>
        <begin position="226"/>
        <end position="246"/>
    </location>
</feature>
<dbReference type="OrthoDB" id="4870188at2"/>
<feature type="transmembrane region" description="Helical" evidence="2">
    <location>
        <begin position="117"/>
        <end position="142"/>
    </location>
</feature>
<dbReference type="EMBL" id="VJZE01000220">
    <property type="protein sequence ID" value="MPY43367.1"/>
    <property type="molecule type" value="Genomic_DNA"/>
</dbReference>
<protein>
    <submittedName>
        <fullName evidence="4">Phosphatase PAP2 family protein</fullName>
    </submittedName>
</protein>
<organism evidence="4 5">
    <name type="scientific">Streptomyces phyllanthi</name>
    <dbReference type="NCBI Taxonomy" id="1803180"/>
    <lineage>
        <taxon>Bacteria</taxon>
        <taxon>Bacillati</taxon>
        <taxon>Actinomycetota</taxon>
        <taxon>Actinomycetes</taxon>
        <taxon>Kitasatosporales</taxon>
        <taxon>Streptomycetaceae</taxon>
        <taxon>Streptomyces</taxon>
    </lineage>
</organism>
<proteinExistence type="predicted"/>
<sequence length="273" mass="29216">MRDTPRPQGTVGDTGTGPPQLRPGRALAHTPGASGSESPHRSDGRSPQTPRGARHTDPDGGPGTSPPVPGSPTFLLLFCFLGLPALLLALITWQVVVRGPLARVDERLSDALVDRHGFADFLADLGNVTVAVPVMTVVLLHVAVRARRAGRDRWWVPSVAAGVLMLLVPALVIPLKELIDRPGPPIMGPGTGWYPSGHTATACVAYGGALLVLWPWLRGPRVRGPIALVCVVLNLAVPAGLIRMGYHWPLDVVASWCLCAMLLFALWLFLRRR</sequence>
<keyword evidence="2" id="KW-0472">Membrane</keyword>
<reference evidence="4 5" key="1">
    <citation type="submission" date="2019-07" db="EMBL/GenBank/DDBJ databases">
        <title>New species of Amycolatopsis and Streptomyces.</title>
        <authorList>
            <person name="Duangmal K."/>
            <person name="Teo W.F.A."/>
            <person name="Lipun K."/>
        </authorList>
    </citation>
    <scope>NUCLEOTIDE SEQUENCE [LARGE SCALE GENOMIC DNA]</scope>
    <source>
        <strain evidence="4 5">TISTR 2346</strain>
    </source>
</reference>
<feature type="transmembrane region" description="Helical" evidence="2">
    <location>
        <begin position="154"/>
        <end position="173"/>
    </location>
</feature>
<dbReference type="InterPro" id="IPR000326">
    <property type="entry name" value="PAP2/HPO"/>
</dbReference>
<evidence type="ECO:0000313" key="4">
    <source>
        <dbReference type="EMBL" id="MPY43367.1"/>
    </source>
</evidence>
<feature type="transmembrane region" description="Helical" evidence="2">
    <location>
        <begin position="193"/>
        <end position="214"/>
    </location>
</feature>
<evidence type="ECO:0000256" key="1">
    <source>
        <dbReference type="SAM" id="MobiDB-lite"/>
    </source>
</evidence>
<evidence type="ECO:0000313" key="5">
    <source>
        <dbReference type="Proteomes" id="UP000326979"/>
    </source>
</evidence>
<dbReference type="SUPFAM" id="SSF48317">
    <property type="entry name" value="Acid phosphatase/Vanadium-dependent haloperoxidase"/>
    <property type="match status" value="1"/>
</dbReference>
<keyword evidence="5" id="KW-1185">Reference proteome</keyword>
<keyword evidence="2" id="KW-0812">Transmembrane</keyword>
<evidence type="ECO:0000259" key="3">
    <source>
        <dbReference type="Pfam" id="PF01569"/>
    </source>
</evidence>